<comment type="similarity">
    <text evidence="2 6">Belongs to the class-III pyridoxal-phosphate-dependent aminotransferase family.</text>
</comment>
<dbReference type="SUPFAM" id="SSF53383">
    <property type="entry name" value="PLP-dependent transferases"/>
    <property type="match status" value="1"/>
</dbReference>
<evidence type="ECO:0000256" key="2">
    <source>
        <dbReference type="ARBA" id="ARBA00008954"/>
    </source>
</evidence>
<dbReference type="Gene3D" id="3.90.1150.10">
    <property type="entry name" value="Aspartate Aminotransferase, domain 1"/>
    <property type="match status" value="1"/>
</dbReference>
<dbReference type="InterPro" id="IPR050103">
    <property type="entry name" value="Class-III_PLP-dep_AT"/>
</dbReference>
<dbReference type="GO" id="GO:0030170">
    <property type="term" value="F:pyridoxal phosphate binding"/>
    <property type="evidence" value="ECO:0007669"/>
    <property type="project" value="InterPro"/>
</dbReference>
<dbReference type="PANTHER" id="PTHR11986:SF58">
    <property type="entry name" value="LEUCINE_METHIONINE RACEMASE"/>
    <property type="match status" value="1"/>
</dbReference>
<dbReference type="GO" id="GO:0034386">
    <property type="term" value="F:4-aminobutyrate:2-oxoglutarate transaminase activity"/>
    <property type="evidence" value="ECO:0007669"/>
    <property type="project" value="UniProtKB-EC"/>
</dbReference>
<dbReference type="Gene3D" id="3.40.640.10">
    <property type="entry name" value="Type I PLP-dependent aspartate aminotransferase-like (Major domain)"/>
    <property type="match status" value="1"/>
</dbReference>
<dbReference type="EMBL" id="JACAQB010000016">
    <property type="protein sequence ID" value="NWB98648.1"/>
    <property type="molecule type" value="Genomic_DNA"/>
</dbReference>
<sequence>MNSKVDETPHLLHQRDQFVPRGLVTAHPLVIDRAQGAEAWDVDGKRYLDFVGGIGVLNIGHNHPKVVAAVQAQLQKVSHACFQVVAYKPYLDLAQRLCEMIGGQDAYKAAFFTSGAEAVENAIKIARARTNRSAVIAFRGGFHGRTLLGTTLTGMSQPYKQNFGPFAPEVFHTPYPNAYRGVSSDMALKALDELLATQVAPERVAAIIIEPVQGDGGFLSAPVAFLQALRALTEKHGIVLILDEIQTGFGRTGKWFGFQHAGIQPDLVTVAKSLAGGLPLSGVVGKAAIMDAPLPGGLGGTYGGNALSCAAALAVIDVFEQEQLLARGEALGERLRQGLLRLQARHRQIGDVRGSGFMLALELIKDDEARTPDADLNQRLIDEARSGGLLVIKCGVYRNVLRFLAPLVTTEEQVDEALRILEGALARVLN</sequence>
<keyword evidence="4 7" id="KW-0808">Transferase</keyword>
<dbReference type="NCBIfam" id="TIGR00700">
    <property type="entry name" value="GABAtrnsam"/>
    <property type="match status" value="1"/>
</dbReference>
<accession>A0A7Y7XEY2</accession>
<proteinExistence type="inferred from homology"/>
<dbReference type="Pfam" id="PF00202">
    <property type="entry name" value="Aminotran_3"/>
    <property type="match status" value="1"/>
</dbReference>
<evidence type="ECO:0000256" key="4">
    <source>
        <dbReference type="ARBA" id="ARBA00022679"/>
    </source>
</evidence>
<evidence type="ECO:0000256" key="6">
    <source>
        <dbReference type="RuleBase" id="RU003560"/>
    </source>
</evidence>
<dbReference type="InterPro" id="IPR049704">
    <property type="entry name" value="Aminotrans_3_PPA_site"/>
</dbReference>
<comment type="caution">
    <text evidence="7">The sequence shown here is derived from an EMBL/GenBank/DDBJ whole genome shotgun (WGS) entry which is preliminary data.</text>
</comment>
<dbReference type="EC" id="2.6.1.19" evidence="7"/>
<dbReference type="AlphaFoldDB" id="A0A7Y7XEY2"/>
<dbReference type="InterPro" id="IPR015424">
    <property type="entry name" value="PyrdxlP-dep_Trfase"/>
</dbReference>
<dbReference type="FunFam" id="3.40.640.10:FF:000013">
    <property type="entry name" value="4-aminobutyrate aminotransferase"/>
    <property type="match status" value="1"/>
</dbReference>
<protein>
    <submittedName>
        <fullName evidence="7">4-aminobutyrate--2-oxoglutarate transaminase</fullName>
        <ecNumber evidence="7">2.6.1.19</ecNumber>
    </submittedName>
</protein>
<dbReference type="RefSeq" id="WP_177104362.1">
    <property type="nucleotide sequence ID" value="NZ_JACAQB010000016.1"/>
</dbReference>
<dbReference type="GO" id="GO:0009448">
    <property type="term" value="P:gamma-aminobutyric acid metabolic process"/>
    <property type="evidence" value="ECO:0007669"/>
    <property type="project" value="InterPro"/>
</dbReference>
<reference evidence="7 8" key="1">
    <citation type="submission" date="2020-04" db="EMBL/GenBank/DDBJ databases">
        <title>Molecular characterization of pseudomonads from Agaricus bisporus reveal novel blotch 2 pathogens in Western Europe.</title>
        <authorList>
            <person name="Taparia T."/>
            <person name="Krijger M."/>
            <person name="Haynes E."/>
            <person name="Elpinstone J.G."/>
            <person name="Noble R."/>
            <person name="Van Der Wolf J."/>
        </authorList>
    </citation>
    <scope>NUCLEOTIDE SEQUENCE [LARGE SCALE GENOMIC DNA]</scope>
    <source>
        <strain evidence="7 8">H7001</strain>
    </source>
</reference>
<evidence type="ECO:0000256" key="5">
    <source>
        <dbReference type="ARBA" id="ARBA00022898"/>
    </source>
</evidence>
<evidence type="ECO:0000313" key="7">
    <source>
        <dbReference type="EMBL" id="NWB98648.1"/>
    </source>
</evidence>
<comment type="cofactor">
    <cofactor evidence="1">
        <name>pyridoxal 5'-phosphate</name>
        <dbReference type="ChEBI" id="CHEBI:597326"/>
    </cofactor>
</comment>
<name>A0A7Y7XEY2_9PSED</name>
<gene>
    <name evidence="7" type="primary">gabT</name>
    <name evidence="7" type="ORF">HX882_22400</name>
</gene>
<dbReference type="InterPro" id="IPR005814">
    <property type="entry name" value="Aminotrans_3"/>
</dbReference>
<dbReference type="PANTHER" id="PTHR11986">
    <property type="entry name" value="AMINOTRANSFERASE CLASS III"/>
    <property type="match status" value="1"/>
</dbReference>
<dbReference type="InterPro" id="IPR015422">
    <property type="entry name" value="PyrdxlP-dep_Trfase_small"/>
</dbReference>
<evidence type="ECO:0000256" key="3">
    <source>
        <dbReference type="ARBA" id="ARBA00022576"/>
    </source>
</evidence>
<keyword evidence="5 6" id="KW-0663">Pyridoxal phosphate</keyword>
<keyword evidence="3 7" id="KW-0032">Aminotransferase</keyword>
<dbReference type="PIRSF" id="PIRSF000521">
    <property type="entry name" value="Transaminase_4ab_Lys_Orn"/>
    <property type="match status" value="1"/>
</dbReference>
<evidence type="ECO:0000313" key="8">
    <source>
        <dbReference type="Proteomes" id="UP000539985"/>
    </source>
</evidence>
<evidence type="ECO:0000256" key="1">
    <source>
        <dbReference type="ARBA" id="ARBA00001933"/>
    </source>
</evidence>
<dbReference type="PROSITE" id="PS00600">
    <property type="entry name" value="AA_TRANSFER_CLASS_3"/>
    <property type="match status" value="1"/>
</dbReference>
<dbReference type="GO" id="GO:0042802">
    <property type="term" value="F:identical protein binding"/>
    <property type="evidence" value="ECO:0007669"/>
    <property type="project" value="TreeGrafter"/>
</dbReference>
<dbReference type="CDD" id="cd00610">
    <property type="entry name" value="OAT_like"/>
    <property type="match status" value="1"/>
</dbReference>
<dbReference type="InterPro" id="IPR004632">
    <property type="entry name" value="4NH2But_aminotransferase_bac"/>
</dbReference>
<dbReference type="Proteomes" id="UP000539985">
    <property type="component" value="Unassembled WGS sequence"/>
</dbReference>
<organism evidence="7 8">
    <name type="scientific">Pseudomonas gingeri</name>
    <dbReference type="NCBI Taxonomy" id="117681"/>
    <lineage>
        <taxon>Bacteria</taxon>
        <taxon>Pseudomonadati</taxon>
        <taxon>Pseudomonadota</taxon>
        <taxon>Gammaproteobacteria</taxon>
        <taxon>Pseudomonadales</taxon>
        <taxon>Pseudomonadaceae</taxon>
        <taxon>Pseudomonas</taxon>
    </lineage>
</organism>
<dbReference type="InterPro" id="IPR015421">
    <property type="entry name" value="PyrdxlP-dep_Trfase_major"/>
</dbReference>